<proteinExistence type="predicted"/>
<evidence type="ECO:0000313" key="2">
    <source>
        <dbReference type="EMBL" id="GAA52989.1"/>
    </source>
</evidence>
<evidence type="ECO:0000259" key="1">
    <source>
        <dbReference type="Pfam" id="PF21056"/>
    </source>
</evidence>
<reference evidence="2" key="1">
    <citation type="journal article" date="2011" name="Genome Biol.">
        <title>The draft genome of the carcinogenic human liver fluke Clonorchis sinensis.</title>
        <authorList>
            <person name="Wang X."/>
            <person name="Chen W."/>
            <person name="Huang Y."/>
            <person name="Sun J."/>
            <person name="Men J."/>
            <person name="Liu H."/>
            <person name="Luo F."/>
            <person name="Guo L."/>
            <person name="Lv X."/>
            <person name="Deng C."/>
            <person name="Zhou C."/>
            <person name="Fan Y."/>
            <person name="Li X."/>
            <person name="Huang L."/>
            <person name="Hu Y."/>
            <person name="Liang C."/>
            <person name="Hu X."/>
            <person name="Xu J."/>
            <person name="Yu X."/>
        </authorList>
    </citation>
    <scope>NUCLEOTIDE SEQUENCE [LARGE SCALE GENOMIC DNA]</scope>
    <source>
        <strain evidence="2">Henan</strain>
    </source>
</reference>
<protein>
    <recommendedName>
        <fullName evidence="1">ZSWIM1/3 RNaseH-like domain-containing protein</fullName>
    </recommendedName>
</protein>
<dbReference type="EMBL" id="DF143395">
    <property type="protein sequence ID" value="GAA52989.1"/>
    <property type="molecule type" value="Genomic_DNA"/>
</dbReference>
<feature type="domain" description="ZSWIM1/3 RNaseH-like" evidence="1">
    <location>
        <begin position="139"/>
        <end position="212"/>
    </location>
</feature>
<organism evidence="2 3">
    <name type="scientific">Clonorchis sinensis</name>
    <name type="common">Chinese liver fluke</name>
    <dbReference type="NCBI Taxonomy" id="79923"/>
    <lineage>
        <taxon>Eukaryota</taxon>
        <taxon>Metazoa</taxon>
        <taxon>Spiralia</taxon>
        <taxon>Lophotrochozoa</taxon>
        <taxon>Platyhelminthes</taxon>
        <taxon>Trematoda</taxon>
        <taxon>Digenea</taxon>
        <taxon>Opisthorchiida</taxon>
        <taxon>Opisthorchiata</taxon>
        <taxon>Opisthorchiidae</taxon>
        <taxon>Clonorchis</taxon>
    </lineage>
</organism>
<dbReference type="AlphaFoldDB" id="G7YJ56"/>
<gene>
    <name evidence="2" type="ORF">CLF_109281</name>
</gene>
<keyword evidence="3" id="KW-1185">Reference proteome</keyword>
<evidence type="ECO:0000313" key="3">
    <source>
        <dbReference type="Proteomes" id="UP000008909"/>
    </source>
</evidence>
<dbReference type="InterPro" id="IPR048324">
    <property type="entry name" value="ZSWIM1-3_RNaseH-like"/>
</dbReference>
<name>G7YJ56_CLOSI</name>
<sequence length="429" mass="49334">MSQWSVNCHLINEMSSVGDDEIQDGRLLSHAVSVASEVVAQAFAEKFGTESFSSFTAFEDASNKYMKENYVIFRRSSSNRSINAVLRYEWVYYKCSRLSKFLYDRLPVNERLTEDELGTCKAFLKYGTPSCEVRQFVADEFGEILTTQDIYNYRRRYKLYTFLITDGMGIGRPDMYAFVEGEQFAPMRRLFGLFKEMMGEQYLVRTFVMDKLAAKQRLDNANANGRLKDRVHHADTQEHAIQKVSRHAEWFMREFEMHTSHHCDRRQILEGEGYVLNVLASQSTNNGCRIRTYRNRVYLTLVSKPPPTACDAPRKQMNQLMDKLYGLEPRKATAGFKQLIAHGQILLRQGSNSATGSPPSVVEDTAPQTRWRSRDTDWSFCVLCDRPTTTSDRWCTTDRVSYHADCYDGEPCPLCGDALQTCPKVESTE</sequence>
<accession>G7YJ56</accession>
<dbReference type="Pfam" id="PF21056">
    <property type="entry name" value="ZSWIM1-3_RNaseH-like"/>
    <property type="match status" value="1"/>
</dbReference>
<dbReference type="Proteomes" id="UP000008909">
    <property type="component" value="Unassembled WGS sequence"/>
</dbReference>
<reference key="2">
    <citation type="submission" date="2011-10" db="EMBL/GenBank/DDBJ databases">
        <title>The genome and transcriptome sequence of Clonorchis sinensis provide insights into the carcinogenic liver fluke.</title>
        <authorList>
            <person name="Wang X."/>
            <person name="Huang Y."/>
            <person name="Chen W."/>
            <person name="Liu H."/>
            <person name="Guo L."/>
            <person name="Chen Y."/>
            <person name="Luo F."/>
            <person name="Zhou W."/>
            <person name="Sun J."/>
            <person name="Mao Q."/>
            <person name="Liang P."/>
            <person name="Zhou C."/>
            <person name="Tian Y."/>
            <person name="Men J."/>
            <person name="Lv X."/>
            <person name="Huang L."/>
            <person name="Zhou J."/>
            <person name="Hu Y."/>
            <person name="Li R."/>
            <person name="Zhang F."/>
            <person name="Lei H."/>
            <person name="Li X."/>
            <person name="Hu X."/>
            <person name="Liang C."/>
            <person name="Xu J."/>
            <person name="Wu Z."/>
            <person name="Yu X."/>
        </authorList>
    </citation>
    <scope>NUCLEOTIDE SEQUENCE</scope>
    <source>
        <strain>Henan</strain>
    </source>
</reference>